<organism evidence="14 15">
    <name type="scientific">Cupriavidus pauculus</name>
    <dbReference type="NCBI Taxonomy" id="82633"/>
    <lineage>
        <taxon>Bacteria</taxon>
        <taxon>Pseudomonadati</taxon>
        <taxon>Pseudomonadota</taxon>
        <taxon>Betaproteobacteria</taxon>
        <taxon>Burkholderiales</taxon>
        <taxon>Burkholderiaceae</taxon>
        <taxon>Cupriavidus</taxon>
    </lineage>
</organism>
<evidence type="ECO:0000256" key="12">
    <source>
        <dbReference type="SAM" id="MobiDB-lite"/>
    </source>
</evidence>
<dbReference type="OrthoDB" id="9809746at2"/>
<keyword evidence="5" id="KW-0560">Oxidoreductase</keyword>
<dbReference type="EMBL" id="CP044067">
    <property type="protein sequence ID" value="QET04411.1"/>
    <property type="molecule type" value="Genomic_DNA"/>
</dbReference>
<evidence type="ECO:0000256" key="7">
    <source>
        <dbReference type="ARBA" id="ARBA00023284"/>
    </source>
</evidence>
<protein>
    <recommendedName>
        <fullName evidence="2">thioredoxin-dependent peroxiredoxin</fullName>
        <ecNumber evidence="2">1.11.1.24</ecNumber>
    </recommendedName>
    <alternativeName>
        <fullName evidence="8">Thioredoxin peroxidase</fullName>
    </alternativeName>
    <alternativeName>
        <fullName evidence="10">Thioredoxin-dependent peroxiredoxin Bcp</fullName>
    </alternativeName>
</protein>
<keyword evidence="7" id="KW-0676">Redox-active center</keyword>
<dbReference type="GO" id="GO:0034599">
    <property type="term" value="P:cellular response to oxidative stress"/>
    <property type="evidence" value="ECO:0007669"/>
    <property type="project" value="TreeGrafter"/>
</dbReference>
<dbReference type="PROSITE" id="PS51352">
    <property type="entry name" value="THIOREDOXIN_2"/>
    <property type="match status" value="1"/>
</dbReference>
<evidence type="ECO:0000256" key="4">
    <source>
        <dbReference type="ARBA" id="ARBA00022862"/>
    </source>
</evidence>
<dbReference type="PANTHER" id="PTHR42801">
    <property type="entry name" value="THIOREDOXIN-DEPENDENT PEROXIDE REDUCTASE"/>
    <property type="match status" value="1"/>
</dbReference>
<evidence type="ECO:0000256" key="9">
    <source>
        <dbReference type="ARBA" id="ARBA00038489"/>
    </source>
</evidence>
<name>A0A5P2H8N2_9BURK</name>
<evidence type="ECO:0000256" key="1">
    <source>
        <dbReference type="ARBA" id="ARBA00003330"/>
    </source>
</evidence>
<feature type="region of interest" description="Disordered" evidence="12">
    <location>
        <begin position="220"/>
        <end position="239"/>
    </location>
</feature>
<evidence type="ECO:0000256" key="11">
    <source>
        <dbReference type="ARBA" id="ARBA00049091"/>
    </source>
</evidence>
<feature type="domain" description="Thioredoxin" evidence="13">
    <location>
        <begin position="48"/>
        <end position="217"/>
    </location>
</feature>
<evidence type="ECO:0000256" key="5">
    <source>
        <dbReference type="ARBA" id="ARBA00023002"/>
    </source>
</evidence>
<dbReference type="GO" id="GO:0045454">
    <property type="term" value="P:cell redox homeostasis"/>
    <property type="evidence" value="ECO:0007669"/>
    <property type="project" value="TreeGrafter"/>
</dbReference>
<dbReference type="Proteomes" id="UP000322822">
    <property type="component" value="Chromosome 2"/>
</dbReference>
<dbReference type="AlphaFoldDB" id="A0A5P2H8N2"/>
<comment type="function">
    <text evidence="1">Thiol-specific peroxidase that catalyzes the reduction of hydrogen peroxide and organic hydroperoxides to water and alcohols, respectively. Plays a role in cell protection against oxidative stress by detoxifying peroxides and as sensor of hydrogen peroxide-mediated signaling events.</text>
</comment>
<dbReference type="PANTHER" id="PTHR42801:SF7">
    <property type="entry name" value="SLL1159 PROTEIN"/>
    <property type="match status" value="1"/>
</dbReference>
<dbReference type="GO" id="GO:0005737">
    <property type="term" value="C:cytoplasm"/>
    <property type="evidence" value="ECO:0007669"/>
    <property type="project" value="TreeGrafter"/>
</dbReference>
<evidence type="ECO:0000259" key="13">
    <source>
        <dbReference type="PROSITE" id="PS51352"/>
    </source>
</evidence>
<evidence type="ECO:0000256" key="3">
    <source>
        <dbReference type="ARBA" id="ARBA00022559"/>
    </source>
</evidence>
<keyword evidence="6" id="KW-1015">Disulfide bond</keyword>
<dbReference type="InterPro" id="IPR050924">
    <property type="entry name" value="Peroxiredoxin_BCP/PrxQ"/>
</dbReference>
<dbReference type="InterPro" id="IPR013766">
    <property type="entry name" value="Thioredoxin_domain"/>
</dbReference>
<dbReference type="InterPro" id="IPR036249">
    <property type="entry name" value="Thioredoxin-like_sf"/>
</dbReference>
<dbReference type="SUPFAM" id="SSF52833">
    <property type="entry name" value="Thioredoxin-like"/>
    <property type="match status" value="1"/>
</dbReference>
<dbReference type="GO" id="GO:0008379">
    <property type="term" value="F:thioredoxin peroxidase activity"/>
    <property type="evidence" value="ECO:0007669"/>
    <property type="project" value="TreeGrafter"/>
</dbReference>
<evidence type="ECO:0000256" key="8">
    <source>
        <dbReference type="ARBA" id="ARBA00032824"/>
    </source>
</evidence>
<dbReference type="Gene3D" id="3.40.30.10">
    <property type="entry name" value="Glutaredoxin"/>
    <property type="match status" value="1"/>
</dbReference>
<dbReference type="InterPro" id="IPR000866">
    <property type="entry name" value="AhpC/TSA"/>
</dbReference>
<gene>
    <name evidence="14" type="ORF">FOB72_19975</name>
</gene>
<evidence type="ECO:0000256" key="2">
    <source>
        <dbReference type="ARBA" id="ARBA00013017"/>
    </source>
</evidence>
<sequence length="239" mass="26153">MKRTPLPRLDLRLARMGMRQAFPVPHAEADRAVEVAMAAAAEAVSGALRAGTRVPGFQLRDTRGNPVSLDQLLVEGPVVLNFFRGAWCAFGEESLARLAATYSLIANAAAAALAIAPPTARTSADRRLPIPELVDVDMKVARSFGLAFELPAELRQQYLDLGYVPPRTRRANTFLVPIPATYLIDQEGMIVLAHIDPDYRHHPQNEALLSALQALRARSMAREKAARRPGGERRFGRDG</sequence>
<dbReference type="EC" id="1.11.1.24" evidence="2"/>
<evidence type="ECO:0000313" key="14">
    <source>
        <dbReference type="EMBL" id="QET04411.1"/>
    </source>
</evidence>
<dbReference type="Pfam" id="PF00578">
    <property type="entry name" value="AhpC-TSA"/>
    <property type="match status" value="1"/>
</dbReference>
<keyword evidence="3" id="KW-0575">Peroxidase</keyword>
<accession>A0A5P2H8N2</accession>
<keyword evidence="4" id="KW-0049">Antioxidant</keyword>
<reference evidence="14 15" key="1">
    <citation type="submission" date="2019-09" db="EMBL/GenBank/DDBJ databases">
        <title>FDA dAtabase for Regulatory Grade micrObial Sequences (FDA-ARGOS): Supporting development and validation of Infectious Disease Dx tests.</title>
        <authorList>
            <person name="Sciortino C."/>
            <person name="Tallon L."/>
            <person name="Sadzewicz L."/>
            <person name="Vavikolanu K."/>
            <person name="Mehta A."/>
            <person name="Aluvathingal J."/>
            <person name="Nadendla S."/>
            <person name="Nandy P."/>
            <person name="Geyer C."/>
            <person name="Yan Y."/>
            <person name="Sichtig H."/>
        </authorList>
    </citation>
    <scope>NUCLEOTIDE SEQUENCE [LARGE SCALE GENOMIC DNA]</scope>
    <source>
        <strain evidence="14 15">FDAARGOS_664</strain>
    </source>
</reference>
<evidence type="ECO:0000256" key="10">
    <source>
        <dbReference type="ARBA" id="ARBA00042639"/>
    </source>
</evidence>
<comment type="catalytic activity">
    <reaction evidence="11">
        <text>a hydroperoxide + [thioredoxin]-dithiol = an alcohol + [thioredoxin]-disulfide + H2O</text>
        <dbReference type="Rhea" id="RHEA:62620"/>
        <dbReference type="Rhea" id="RHEA-COMP:10698"/>
        <dbReference type="Rhea" id="RHEA-COMP:10700"/>
        <dbReference type="ChEBI" id="CHEBI:15377"/>
        <dbReference type="ChEBI" id="CHEBI:29950"/>
        <dbReference type="ChEBI" id="CHEBI:30879"/>
        <dbReference type="ChEBI" id="CHEBI:35924"/>
        <dbReference type="ChEBI" id="CHEBI:50058"/>
        <dbReference type="EC" id="1.11.1.24"/>
    </reaction>
</comment>
<comment type="similarity">
    <text evidence="9">Belongs to the peroxiredoxin family. BCP/PrxQ subfamily.</text>
</comment>
<evidence type="ECO:0000256" key="6">
    <source>
        <dbReference type="ARBA" id="ARBA00023157"/>
    </source>
</evidence>
<evidence type="ECO:0000313" key="15">
    <source>
        <dbReference type="Proteomes" id="UP000322822"/>
    </source>
</evidence>
<proteinExistence type="inferred from homology"/>